<keyword evidence="2" id="KW-1185">Reference proteome</keyword>
<name>A0ABR5AL09_9BACL</name>
<dbReference type="RefSeq" id="WP_041046223.1">
    <property type="nucleotide sequence ID" value="NZ_JXAK01000006.1"/>
</dbReference>
<dbReference type="Proteomes" id="UP000031967">
    <property type="component" value="Unassembled WGS sequence"/>
</dbReference>
<accession>A0ABR5AL09</accession>
<evidence type="ECO:0000313" key="2">
    <source>
        <dbReference type="Proteomes" id="UP000031967"/>
    </source>
</evidence>
<gene>
    <name evidence="1" type="ORF">SD70_04975</name>
</gene>
<reference evidence="1 2" key="1">
    <citation type="submission" date="2014-12" db="EMBL/GenBank/DDBJ databases">
        <title>Draft genome sequence of Paenibacillus kamchatkensis strain B-2647.</title>
        <authorList>
            <person name="Karlyshev A.V."/>
            <person name="Kudryashova E.B."/>
        </authorList>
    </citation>
    <scope>NUCLEOTIDE SEQUENCE [LARGE SCALE GENOMIC DNA]</scope>
    <source>
        <strain evidence="1 2">VKM B-2647</strain>
    </source>
</reference>
<organism evidence="1 2">
    <name type="scientific">Gordoniibacillus kamchatkensis</name>
    <dbReference type="NCBI Taxonomy" id="1590651"/>
    <lineage>
        <taxon>Bacteria</taxon>
        <taxon>Bacillati</taxon>
        <taxon>Bacillota</taxon>
        <taxon>Bacilli</taxon>
        <taxon>Bacillales</taxon>
        <taxon>Paenibacillaceae</taxon>
        <taxon>Gordoniibacillus</taxon>
    </lineage>
</organism>
<protein>
    <submittedName>
        <fullName evidence="1">Uncharacterized protein</fullName>
    </submittedName>
</protein>
<dbReference type="EMBL" id="JXAK01000006">
    <property type="protein sequence ID" value="KIL41726.1"/>
    <property type="molecule type" value="Genomic_DNA"/>
</dbReference>
<comment type="caution">
    <text evidence="1">The sequence shown here is derived from an EMBL/GenBank/DDBJ whole genome shotgun (WGS) entry which is preliminary data.</text>
</comment>
<evidence type="ECO:0000313" key="1">
    <source>
        <dbReference type="EMBL" id="KIL41726.1"/>
    </source>
</evidence>
<proteinExistence type="predicted"/>
<sequence>MRLQDALFNLLQIRLVAEARPDDNAARETLDFFGQILREDHHLSHVEVAAVDETMIHVKYTADGKTKTELFDREHAERLLADIEANPKYN</sequence>